<keyword evidence="1" id="KW-0732">Signal</keyword>
<feature type="signal peptide" evidence="1">
    <location>
        <begin position="1"/>
        <end position="23"/>
    </location>
</feature>
<accession>A0A0K0DUD5</accession>
<protein>
    <submittedName>
        <fullName evidence="2">Uncharacterized protein</fullName>
    </submittedName>
</protein>
<dbReference type="WBParaSite" id="SSTP_0000084800.1">
    <property type="protein sequence ID" value="SSTP_0000084800.1"/>
    <property type="gene ID" value="SSTP_0000084800"/>
</dbReference>
<sequence>MNNTSLSKFIFVIFIFLISLINGKPTVEKDTLFNLEDIFPLYEKYMDNLGYLYQDYKKSLPIRIVNNNEYTTKTKNIESSI</sequence>
<organism evidence="2">
    <name type="scientific">Strongyloides stercoralis</name>
    <name type="common">Threadworm</name>
    <dbReference type="NCBI Taxonomy" id="6248"/>
    <lineage>
        <taxon>Eukaryota</taxon>
        <taxon>Metazoa</taxon>
        <taxon>Ecdysozoa</taxon>
        <taxon>Nematoda</taxon>
        <taxon>Chromadorea</taxon>
        <taxon>Rhabditida</taxon>
        <taxon>Tylenchina</taxon>
        <taxon>Panagrolaimomorpha</taxon>
        <taxon>Strongyloidoidea</taxon>
        <taxon>Strongyloididae</taxon>
        <taxon>Strongyloides</taxon>
    </lineage>
</organism>
<evidence type="ECO:0000256" key="1">
    <source>
        <dbReference type="SAM" id="SignalP"/>
    </source>
</evidence>
<feature type="chain" id="PRO_5005327064" evidence="1">
    <location>
        <begin position="24"/>
        <end position="81"/>
    </location>
</feature>
<proteinExistence type="predicted"/>
<evidence type="ECO:0000313" key="2">
    <source>
        <dbReference type="WBParaSite" id="SSTP_0000084800.1"/>
    </source>
</evidence>
<reference evidence="2" key="1">
    <citation type="submission" date="2015-08" db="UniProtKB">
        <authorList>
            <consortium name="WormBaseParasite"/>
        </authorList>
    </citation>
    <scope>IDENTIFICATION</scope>
</reference>
<dbReference type="AlphaFoldDB" id="A0A0K0DUD5"/>
<name>A0A0K0DUD5_STRER</name>